<reference evidence="3 4" key="1">
    <citation type="submission" date="2006-10" db="EMBL/GenBank/DDBJ databases">
        <title>The Genome Sequence of Batrachochytrium dendrobatidis JEL423.</title>
        <authorList>
            <consortium name="The Broad Institute Genome Sequencing Platform"/>
            <person name="Birren B."/>
            <person name="Lander E."/>
            <person name="Galagan J."/>
            <person name="Cuomo C."/>
            <person name="Devon K."/>
            <person name="Jaffe D."/>
            <person name="Butler J."/>
            <person name="Alvarez P."/>
            <person name="Gnerre S."/>
            <person name="Grabherr M."/>
            <person name="Kleber M."/>
            <person name="Mauceli E."/>
            <person name="Brockman W."/>
            <person name="Young S."/>
            <person name="LaButti K."/>
            <person name="Sykes S."/>
            <person name="DeCaprio D."/>
            <person name="Crawford M."/>
            <person name="Koehrsen M."/>
            <person name="Engels R."/>
            <person name="Montgomery P."/>
            <person name="Pearson M."/>
            <person name="Howarth C."/>
            <person name="Larson L."/>
            <person name="White J."/>
            <person name="O'Leary S."/>
            <person name="Kodira C."/>
            <person name="Zeng Q."/>
            <person name="Yandava C."/>
            <person name="Alvarado L."/>
            <person name="Longcore J."/>
            <person name="James T."/>
        </authorList>
    </citation>
    <scope>NUCLEOTIDE SEQUENCE [LARGE SCALE GENOMIC DNA]</scope>
    <source>
        <strain evidence="3 4">JEL423</strain>
    </source>
</reference>
<name>A0A177WPP6_BATDL</name>
<dbReference type="InterPro" id="IPR039057">
    <property type="entry name" value="Spo22/ZIP4"/>
</dbReference>
<evidence type="ECO:0000313" key="3">
    <source>
        <dbReference type="EMBL" id="OAJ41842.1"/>
    </source>
</evidence>
<dbReference type="SUPFAM" id="SSF48452">
    <property type="entry name" value="TPR-like"/>
    <property type="match status" value="1"/>
</dbReference>
<dbReference type="PANTHER" id="PTHR40375">
    <property type="entry name" value="SPORULATION-SPECIFIC PROTEIN 22"/>
    <property type="match status" value="1"/>
</dbReference>
<dbReference type="AlphaFoldDB" id="A0A177WPP6"/>
<evidence type="ECO:0000256" key="2">
    <source>
        <dbReference type="ARBA" id="ARBA00031845"/>
    </source>
</evidence>
<organism evidence="3 4">
    <name type="scientific">Batrachochytrium dendrobatidis (strain JEL423)</name>
    <dbReference type="NCBI Taxonomy" id="403673"/>
    <lineage>
        <taxon>Eukaryota</taxon>
        <taxon>Fungi</taxon>
        <taxon>Fungi incertae sedis</taxon>
        <taxon>Chytridiomycota</taxon>
        <taxon>Chytridiomycota incertae sedis</taxon>
        <taxon>Chytridiomycetes</taxon>
        <taxon>Rhizophydiales</taxon>
        <taxon>Rhizophydiales incertae sedis</taxon>
        <taxon>Batrachochytrium</taxon>
    </lineage>
</organism>
<dbReference type="EMBL" id="DS022306">
    <property type="protein sequence ID" value="OAJ41842.1"/>
    <property type="molecule type" value="Genomic_DNA"/>
</dbReference>
<dbReference type="InterPro" id="IPR011990">
    <property type="entry name" value="TPR-like_helical_dom_sf"/>
</dbReference>
<proteinExistence type="predicted"/>
<dbReference type="STRING" id="403673.A0A177WPP6"/>
<dbReference type="Pfam" id="PF08631">
    <property type="entry name" value="SPO22"/>
    <property type="match status" value="1"/>
</dbReference>
<keyword evidence="1" id="KW-0469">Meiosis</keyword>
<evidence type="ECO:0000256" key="1">
    <source>
        <dbReference type="ARBA" id="ARBA00023254"/>
    </source>
</evidence>
<dbReference type="GO" id="GO:0090173">
    <property type="term" value="P:regulation of synaptonemal complex assembly"/>
    <property type="evidence" value="ECO:0007669"/>
    <property type="project" value="InterPro"/>
</dbReference>
<dbReference type="PANTHER" id="PTHR40375:SF2">
    <property type="entry name" value="SPORULATION-SPECIFIC PROTEIN 22"/>
    <property type="match status" value="1"/>
</dbReference>
<protein>
    <recommendedName>
        <fullName evidence="2">Protein ZIP4 homolog</fullName>
    </recommendedName>
</protein>
<dbReference type="Proteomes" id="UP000077115">
    <property type="component" value="Unassembled WGS sequence"/>
</dbReference>
<gene>
    <name evidence="3" type="ORF">BDEG_25382</name>
</gene>
<sequence length="607" mass="69586">MFYSHHTIFLTSSLFKMTCLNSLVSFKSSDLVLTCIDSFMDQEMVHLNTKSFQKNELNEKILVTKLYLVTSMEVDPTKTIMYVKATLGHFGLVEFESSTARTCQMILWKSGDKAAQICQWEEAISWYRVCLTLISDNMVDRHNDAMLHRKIALCQFELHHIDEALTECIQAKQFEQESDMPPTLLMLFILYLEKGDEAKAMENLAQISIQSRLDLYIHAATVAQKKENQGIVRNILKMVATSGHIDWSLDDTKCKVLTIIRCLIRLTKTNEPNKIDVQAIVSYANKAYGILKLWSQNGETREANTESFPQFETEVDWLLRVCWNTAIQIGHLDISNTATVNLFEIVSNLTLLFSTTTISHLKIRKSSLFIAALGQLFIVEKGDTTKAAEDLSKATVYIHEFENAVQSLSELDDTFDRMTDISMIQLLPIKFEIYVRQKKWSVAQSVIKNAQDMRVSCNILEQLAEITLRLECPDHVAYDAIKTMLDEQMRQSQNLNIIRFSCWFRTLVTIALHQDKDGYKLFEQVHALIKSASHSTPYPENEIKWLMISAWNAGCERWSVHHLEGGRQWSEMALSLGLYLENAEQLLTKMRASYLALMESCNSSNIE</sequence>
<reference evidence="3 4" key="2">
    <citation type="submission" date="2016-05" db="EMBL/GenBank/DDBJ databases">
        <title>Lineage-specific infection strategies underlie the spectrum of fungal disease in amphibians.</title>
        <authorList>
            <person name="Cuomo C.A."/>
            <person name="Farrer R.A."/>
            <person name="James T."/>
            <person name="Longcore J."/>
            <person name="Birren B."/>
        </authorList>
    </citation>
    <scope>NUCLEOTIDE SEQUENCE [LARGE SCALE GENOMIC DNA]</scope>
    <source>
        <strain evidence="3 4">JEL423</strain>
    </source>
</reference>
<dbReference type="VEuPathDB" id="FungiDB:BDEG_25382"/>
<dbReference type="OrthoDB" id="65716at2759"/>
<accession>A0A177WPP6</accession>
<dbReference type="InterPro" id="IPR013940">
    <property type="entry name" value="Spo22/ZIP4/TEX11"/>
</dbReference>
<dbReference type="Gene3D" id="1.25.40.10">
    <property type="entry name" value="Tetratricopeptide repeat domain"/>
    <property type="match status" value="1"/>
</dbReference>
<evidence type="ECO:0000313" key="4">
    <source>
        <dbReference type="Proteomes" id="UP000077115"/>
    </source>
</evidence>
<dbReference type="GO" id="GO:0051321">
    <property type="term" value="P:meiotic cell cycle"/>
    <property type="evidence" value="ECO:0007669"/>
    <property type="project" value="UniProtKB-KW"/>
</dbReference>